<evidence type="ECO:0008006" key="7">
    <source>
        <dbReference type="Google" id="ProtNLM"/>
    </source>
</evidence>
<dbReference type="OrthoDB" id="6487365at2759"/>
<dbReference type="Pfam" id="PF10545">
    <property type="entry name" value="MADF_DNA_bdg"/>
    <property type="match status" value="1"/>
</dbReference>
<dbReference type="PANTHER" id="PTHR12243">
    <property type="entry name" value="MADF DOMAIN TRANSCRIPTION FACTOR"/>
    <property type="match status" value="1"/>
</dbReference>
<evidence type="ECO:0000313" key="5">
    <source>
        <dbReference type="EMBL" id="KAF7995535.1"/>
    </source>
</evidence>
<dbReference type="AlphaFoldDB" id="A0A834XXV7"/>
<keyword evidence="1" id="KW-0539">Nucleus</keyword>
<dbReference type="PROSITE" id="PS51029">
    <property type="entry name" value="MADF"/>
    <property type="match status" value="1"/>
</dbReference>
<sequence>MKTRKIDPTCLIAEVYKRPALWNADHHMHYNRDAVDRIWEELSVVLQTPLAMIKSRWKGLRDTMRLEMKKRKRYKQNKQAHRPVWSYYNDLKFLRSQILRRSQTLASTSISDESNSSCITDPDNYESSDLSDDNSSNNLHNNKKHKSINNDLNNKKINSTIENKNSKVDKLIKESSSNCCLDGAPGTSVDDPTVIMIKDEHSSLISYDLPDPLNNNRQINLQQIDNTNLIDDNKHDDDDNYHFLVSLLPHMKKLTDERRMFLRMKIQELVYHQVYNK</sequence>
<dbReference type="Proteomes" id="UP000639338">
    <property type="component" value="Unassembled WGS sequence"/>
</dbReference>
<dbReference type="GO" id="GO:0005667">
    <property type="term" value="C:transcription regulator complex"/>
    <property type="evidence" value="ECO:0007669"/>
    <property type="project" value="TreeGrafter"/>
</dbReference>
<comment type="caution">
    <text evidence="5">The sequence shown here is derived from an EMBL/GenBank/DDBJ whole genome shotgun (WGS) entry which is preliminary data.</text>
</comment>
<proteinExistence type="predicted"/>
<accession>A0A834XXV7</accession>
<organism evidence="5 6">
    <name type="scientific">Aphidius gifuensis</name>
    <name type="common">Parasitoid wasp</name>
    <dbReference type="NCBI Taxonomy" id="684658"/>
    <lineage>
        <taxon>Eukaryota</taxon>
        <taxon>Metazoa</taxon>
        <taxon>Ecdysozoa</taxon>
        <taxon>Arthropoda</taxon>
        <taxon>Hexapoda</taxon>
        <taxon>Insecta</taxon>
        <taxon>Pterygota</taxon>
        <taxon>Neoptera</taxon>
        <taxon>Endopterygota</taxon>
        <taxon>Hymenoptera</taxon>
        <taxon>Apocrita</taxon>
        <taxon>Ichneumonoidea</taxon>
        <taxon>Braconidae</taxon>
        <taxon>Aphidiinae</taxon>
        <taxon>Aphidius</taxon>
    </lineage>
</organism>
<dbReference type="GO" id="GO:0005634">
    <property type="term" value="C:nucleus"/>
    <property type="evidence" value="ECO:0007669"/>
    <property type="project" value="UniProtKB-SubCell"/>
</dbReference>
<reference evidence="5 6" key="1">
    <citation type="submission" date="2020-08" db="EMBL/GenBank/DDBJ databases">
        <title>Aphidius gifuensis genome sequencing and assembly.</title>
        <authorList>
            <person name="Du Z."/>
        </authorList>
    </citation>
    <scope>NUCLEOTIDE SEQUENCE [LARGE SCALE GENOMIC DNA]</scope>
    <source>
        <strain evidence="5">YNYX2018</strain>
        <tissue evidence="5">Adults</tissue>
    </source>
</reference>
<evidence type="ECO:0000256" key="1">
    <source>
        <dbReference type="PROSITE-ProRule" id="PRU00371"/>
    </source>
</evidence>
<feature type="region of interest" description="Disordered" evidence="2">
    <location>
        <begin position="110"/>
        <end position="161"/>
    </location>
</feature>
<feature type="compositionally biased region" description="Polar residues" evidence="2">
    <location>
        <begin position="110"/>
        <end position="119"/>
    </location>
</feature>
<evidence type="ECO:0000256" key="2">
    <source>
        <dbReference type="SAM" id="MobiDB-lite"/>
    </source>
</evidence>
<comment type="subcellular location">
    <subcellularLocation>
        <location evidence="1">Nucleus</location>
    </subcellularLocation>
</comment>
<dbReference type="GO" id="GO:0006357">
    <property type="term" value="P:regulation of transcription by RNA polymerase II"/>
    <property type="evidence" value="ECO:0007669"/>
    <property type="project" value="TreeGrafter"/>
</dbReference>
<evidence type="ECO:0000259" key="3">
    <source>
        <dbReference type="PROSITE" id="PS51029"/>
    </source>
</evidence>
<dbReference type="SMART" id="SM00595">
    <property type="entry name" value="MADF"/>
    <property type="match status" value="1"/>
</dbReference>
<feature type="compositionally biased region" description="Acidic residues" evidence="2">
    <location>
        <begin position="123"/>
        <end position="132"/>
    </location>
</feature>
<dbReference type="PANTHER" id="PTHR12243:SF69">
    <property type="entry name" value="SI:CH73-59F11.3"/>
    <property type="match status" value="1"/>
</dbReference>
<feature type="domain" description="MADF" evidence="3">
    <location>
        <begin position="10"/>
        <end position="99"/>
    </location>
</feature>
<dbReference type="GO" id="GO:0003677">
    <property type="term" value="F:DNA binding"/>
    <property type="evidence" value="ECO:0007669"/>
    <property type="project" value="InterPro"/>
</dbReference>
<name>A0A834XXV7_APHGI</name>
<dbReference type="EMBL" id="JACMRX010000002">
    <property type="protein sequence ID" value="KAF7995535.1"/>
    <property type="molecule type" value="Genomic_DNA"/>
</dbReference>
<feature type="domain" description="BESS" evidence="4">
    <location>
        <begin position="237"/>
        <end position="276"/>
    </location>
</feature>
<dbReference type="InterPro" id="IPR039353">
    <property type="entry name" value="TF_Adf1"/>
</dbReference>
<dbReference type="InterPro" id="IPR006578">
    <property type="entry name" value="MADF-dom"/>
</dbReference>
<dbReference type="PROSITE" id="PS51031">
    <property type="entry name" value="BESS"/>
    <property type="match status" value="1"/>
</dbReference>
<dbReference type="Pfam" id="PF02944">
    <property type="entry name" value="BESS"/>
    <property type="match status" value="1"/>
</dbReference>
<keyword evidence="6" id="KW-1185">Reference proteome</keyword>
<dbReference type="InterPro" id="IPR004210">
    <property type="entry name" value="BESS_motif"/>
</dbReference>
<protein>
    <recommendedName>
        <fullName evidence="7">MADF domain-containing protein</fullName>
    </recommendedName>
</protein>
<evidence type="ECO:0000313" key="6">
    <source>
        <dbReference type="Proteomes" id="UP000639338"/>
    </source>
</evidence>
<gene>
    <name evidence="5" type="ORF">HCN44_006642</name>
</gene>
<evidence type="ECO:0000259" key="4">
    <source>
        <dbReference type="PROSITE" id="PS51031"/>
    </source>
</evidence>